<evidence type="ECO:0000256" key="6">
    <source>
        <dbReference type="SAM" id="MobiDB-lite"/>
    </source>
</evidence>
<evidence type="ECO:0000256" key="4">
    <source>
        <dbReference type="ARBA" id="ARBA00035529"/>
    </source>
</evidence>
<accession>A0A9N9A1U7</accession>
<dbReference type="Pfam" id="PF01197">
    <property type="entry name" value="Ribosomal_L31"/>
    <property type="match status" value="1"/>
</dbReference>
<dbReference type="Gene3D" id="4.10.830.30">
    <property type="entry name" value="Ribosomal protein L31"/>
    <property type="match status" value="1"/>
</dbReference>
<dbReference type="GO" id="GO:1990904">
    <property type="term" value="C:ribonucleoprotein complex"/>
    <property type="evidence" value="ECO:0007669"/>
    <property type="project" value="UniProtKB-KW"/>
</dbReference>
<feature type="compositionally biased region" description="Polar residues" evidence="6">
    <location>
        <begin position="508"/>
        <end position="534"/>
    </location>
</feature>
<dbReference type="EMBL" id="CAJVQA010001451">
    <property type="protein sequence ID" value="CAG8514910.1"/>
    <property type="molecule type" value="Genomic_DNA"/>
</dbReference>
<keyword evidence="5" id="KW-0175">Coiled coil</keyword>
<dbReference type="SUPFAM" id="SSF143800">
    <property type="entry name" value="L28p-like"/>
    <property type="match status" value="1"/>
</dbReference>
<dbReference type="SUPFAM" id="SSF52058">
    <property type="entry name" value="L domain-like"/>
    <property type="match status" value="1"/>
</dbReference>
<dbReference type="AlphaFoldDB" id="A0A9N9A1U7"/>
<dbReference type="InterPro" id="IPR042105">
    <property type="entry name" value="Ribosomal_bL31_sf"/>
</dbReference>
<evidence type="ECO:0000256" key="2">
    <source>
        <dbReference type="ARBA" id="ARBA00023274"/>
    </source>
</evidence>
<feature type="region of interest" description="Disordered" evidence="6">
    <location>
        <begin position="495"/>
        <end position="534"/>
    </location>
</feature>
<sequence>MELVLQFLPADKKKEVYQKLKESYKDTLTIMKKGIHLPIQQIIITCLGCNQQYQTVSTVTNEIKIDSCHKNYPRNVSEEKFASARIEEPDRTIDEFATRYQKKFKLLSTKDEPNDEARYMFLTPEDAEFLSSLEMEYSRMDFGNAFLSRAAPTSNSHRAMLVRLYECWEQDEFFMGKLVLEKKVLTRLKNNKDYSSREKRKVGERRLEEEEINEYPGLEGDLNLREFTKLEEVHLPGFRLTGLLLSDSVYGELENLTTINCQKNRLQSLNLDFCPSLKTLKCSDNNLTSLDLKNNQKLISLDCSNNSINQLIFPSNSFLATKLSGKNQSPQENDFSGLLASFEGCGNLELMVAEQLAKVSRETDGEKEAREAAEKKVKELEIQIEKGIEELAAHKIAERERKIANLETKNQNLTKDLNSQEEKINSLRVKLVEQESNASSAAKTTQEKEVIKQKEIENLETEIKKLRQEIIDLKKKEKEETVEKVIEKLVEVEDAKVQTEQSEPKNPVSPTTTSQLSPYSDGSSMLNPSSNIDFSTEEDKITTALIKKLSELTEIGLRGIEKEKEVMELRRKLFQIERAKINKRCEEKTHKNEVLASEGSNPSSRTKIIANEEDFSPAEERKENIIIISTTPPPSRQFITVNQLSFSNLPVPICGLANQTLFSGLYLLRGCSLANEVSREETRNKSLGIKSSQFLSGSYNKKEKPERP</sequence>
<protein>
    <recommendedName>
        <fullName evidence="3">Large ribosomal subunit protein bL31c</fullName>
    </recommendedName>
    <alternativeName>
        <fullName evidence="4">50S ribosomal protein L31, chloroplastic</fullName>
    </alternativeName>
</protein>
<reference evidence="7" key="1">
    <citation type="submission" date="2021-06" db="EMBL/GenBank/DDBJ databases">
        <authorList>
            <person name="Kallberg Y."/>
            <person name="Tangrot J."/>
            <person name="Rosling A."/>
        </authorList>
    </citation>
    <scope>NUCLEOTIDE SEQUENCE</scope>
    <source>
        <strain evidence="7">FL966</strain>
    </source>
</reference>
<evidence type="ECO:0000256" key="1">
    <source>
        <dbReference type="ARBA" id="ARBA00022980"/>
    </source>
</evidence>
<dbReference type="GO" id="GO:0003735">
    <property type="term" value="F:structural constituent of ribosome"/>
    <property type="evidence" value="ECO:0007669"/>
    <property type="project" value="InterPro"/>
</dbReference>
<evidence type="ECO:0000313" key="8">
    <source>
        <dbReference type="Proteomes" id="UP000789759"/>
    </source>
</evidence>
<gene>
    <name evidence="7" type="ORF">CPELLU_LOCUS3100</name>
</gene>
<proteinExistence type="predicted"/>
<dbReference type="GO" id="GO:0005840">
    <property type="term" value="C:ribosome"/>
    <property type="evidence" value="ECO:0007669"/>
    <property type="project" value="UniProtKB-KW"/>
</dbReference>
<dbReference type="InterPro" id="IPR002150">
    <property type="entry name" value="Ribosomal_bL31"/>
</dbReference>
<evidence type="ECO:0000256" key="3">
    <source>
        <dbReference type="ARBA" id="ARBA00035270"/>
    </source>
</evidence>
<keyword evidence="8" id="KW-1185">Reference proteome</keyword>
<dbReference type="InterPro" id="IPR032675">
    <property type="entry name" value="LRR_dom_sf"/>
</dbReference>
<organism evidence="7 8">
    <name type="scientific">Cetraspora pellucida</name>
    <dbReference type="NCBI Taxonomy" id="1433469"/>
    <lineage>
        <taxon>Eukaryota</taxon>
        <taxon>Fungi</taxon>
        <taxon>Fungi incertae sedis</taxon>
        <taxon>Mucoromycota</taxon>
        <taxon>Glomeromycotina</taxon>
        <taxon>Glomeromycetes</taxon>
        <taxon>Diversisporales</taxon>
        <taxon>Gigasporaceae</taxon>
        <taxon>Cetraspora</taxon>
    </lineage>
</organism>
<name>A0A9N9A1U7_9GLOM</name>
<keyword evidence="2" id="KW-0687">Ribonucleoprotein</keyword>
<evidence type="ECO:0000256" key="5">
    <source>
        <dbReference type="SAM" id="Coils"/>
    </source>
</evidence>
<dbReference type="Gene3D" id="3.80.10.10">
    <property type="entry name" value="Ribonuclease Inhibitor"/>
    <property type="match status" value="1"/>
</dbReference>
<dbReference type="Proteomes" id="UP000789759">
    <property type="component" value="Unassembled WGS sequence"/>
</dbReference>
<dbReference type="OrthoDB" id="2404189at2759"/>
<dbReference type="GO" id="GO:0006412">
    <property type="term" value="P:translation"/>
    <property type="evidence" value="ECO:0007669"/>
    <property type="project" value="InterPro"/>
</dbReference>
<feature type="coiled-coil region" evidence="5">
    <location>
        <begin position="356"/>
        <end position="495"/>
    </location>
</feature>
<evidence type="ECO:0000313" key="7">
    <source>
        <dbReference type="EMBL" id="CAG8514910.1"/>
    </source>
</evidence>
<dbReference type="InterPro" id="IPR034704">
    <property type="entry name" value="Ribosomal_bL28/bL31-like_sf"/>
</dbReference>
<comment type="caution">
    <text evidence="7">The sequence shown here is derived from an EMBL/GenBank/DDBJ whole genome shotgun (WGS) entry which is preliminary data.</text>
</comment>
<keyword evidence="1" id="KW-0689">Ribosomal protein</keyword>